<dbReference type="PANTHER" id="PTHR21039">
    <property type="entry name" value="HISTIDINOL PHOSPHATASE-RELATED"/>
    <property type="match status" value="1"/>
</dbReference>
<evidence type="ECO:0000256" key="2">
    <source>
        <dbReference type="ARBA" id="ARBA00009152"/>
    </source>
</evidence>
<dbReference type="RefSeq" id="WP_163676025.1">
    <property type="nucleotide sequence ID" value="NZ_AP022570.1"/>
</dbReference>
<evidence type="ECO:0000313" key="10">
    <source>
        <dbReference type="EMBL" id="BBX52543.1"/>
    </source>
</evidence>
<dbReference type="EMBL" id="AP022570">
    <property type="protein sequence ID" value="BBX52543.1"/>
    <property type="molecule type" value="Genomic_DNA"/>
</dbReference>
<dbReference type="GO" id="GO:0005737">
    <property type="term" value="C:cytoplasm"/>
    <property type="evidence" value="ECO:0007669"/>
    <property type="project" value="TreeGrafter"/>
</dbReference>
<comment type="pathway">
    <text evidence="1 8">Amino-acid biosynthesis; L-histidine biosynthesis; L-histidine from 5-phospho-alpha-D-ribose 1-diphosphate: step 8/9.</text>
</comment>
<dbReference type="InterPro" id="IPR016195">
    <property type="entry name" value="Pol/histidinol_Pase-like"/>
</dbReference>
<gene>
    <name evidence="10" type="ORF">MPOR_35690</name>
</gene>
<dbReference type="Pfam" id="PF02811">
    <property type="entry name" value="PHP"/>
    <property type="match status" value="1"/>
</dbReference>
<dbReference type="GO" id="GO:0000105">
    <property type="term" value="P:L-histidine biosynthetic process"/>
    <property type="evidence" value="ECO:0007669"/>
    <property type="project" value="UniProtKB-UniRule"/>
</dbReference>
<dbReference type="InterPro" id="IPR004013">
    <property type="entry name" value="PHP_dom"/>
</dbReference>
<dbReference type="GO" id="GO:0004401">
    <property type="term" value="F:histidinol-phosphatase activity"/>
    <property type="evidence" value="ECO:0007669"/>
    <property type="project" value="UniProtKB-UniRule"/>
</dbReference>
<evidence type="ECO:0000256" key="5">
    <source>
        <dbReference type="ARBA" id="ARBA00022801"/>
    </source>
</evidence>
<evidence type="ECO:0000256" key="6">
    <source>
        <dbReference type="ARBA" id="ARBA00023102"/>
    </source>
</evidence>
<evidence type="ECO:0000256" key="3">
    <source>
        <dbReference type="ARBA" id="ARBA00013085"/>
    </source>
</evidence>
<sequence>MLPADNHVHSRWSWDTAETATMERECESAIRRGIPAVAFTEHVDFTEWGDGDRGYSRSADVEVGDRPGVAPFDPVGYAENIERCREMFPTLRIWSGIEAGEPHYFSASVARVLGAGVFDRVLGSLHGIAVDGRLEAINSALFDRHDPRELMDRYLSDMVDLVGQSQVFGVLAHCDYPRRYWPVERVGQYREADFEEQYRTVFAALAPTERALEINTKSPLSSVELIRWWWQEGGKAVSFGSDAHRPDRVGDQFEVAVHIVEAAGFRPGRDRFDFWRR</sequence>
<dbReference type="KEGG" id="mpof:MPOR_35690"/>
<accession>A0A6N4VEI1</accession>
<dbReference type="UniPathway" id="UPA00031">
    <property type="reaction ID" value="UER00013"/>
</dbReference>
<evidence type="ECO:0000313" key="11">
    <source>
        <dbReference type="Proteomes" id="UP000466785"/>
    </source>
</evidence>
<keyword evidence="5 8" id="KW-0378">Hydrolase</keyword>
<keyword evidence="4 8" id="KW-0028">Amino-acid biosynthesis</keyword>
<dbReference type="AlphaFoldDB" id="A0A6N4VEI1"/>
<comment type="similarity">
    <text evidence="2 8">Belongs to the PHP hydrolase family. HisK subfamily.</text>
</comment>
<dbReference type="InterPro" id="IPR010140">
    <property type="entry name" value="Histidinol_P_phosphatase_HisJ"/>
</dbReference>
<keyword evidence="6 8" id="KW-0368">Histidine biosynthesis</keyword>
<evidence type="ECO:0000259" key="9">
    <source>
        <dbReference type="Pfam" id="PF02811"/>
    </source>
</evidence>
<proteinExistence type="inferred from homology"/>
<dbReference type="Proteomes" id="UP000466785">
    <property type="component" value="Chromosome"/>
</dbReference>
<protein>
    <recommendedName>
        <fullName evidence="3 8">Histidinol-phosphatase</fullName>
        <shortName evidence="8">HolPase</shortName>
        <ecNumber evidence="3 8">3.1.3.15</ecNumber>
    </recommendedName>
</protein>
<organism evidence="10 11">
    <name type="scientific">Mycolicibacterium poriferae</name>
    <dbReference type="NCBI Taxonomy" id="39694"/>
    <lineage>
        <taxon>Bacteria</taxon>
        <taxon>Bacillati</taxon>
        <taxon>Actinomycetota</taxon>
        <taxon>Actinomycetes</taxon>
        <taxon>Mycobacteriales</taxon>
        <taxon>Mycobacteriaceae</taxon>
        <taxon>Mycolicibacterium</taxon>
    </lineage>
</organism>
<reference evidence="10 11" key="1">
    <citation type="journal article" date="2019" name="Emerg. Microbes Infect.">
        <title>Comprehensive subspecies identification of 175 nontuberculous mycobacteria species based on 7547 genomic profiles.</title>
        <authorList>
            <person name="Matsumoto Y."/>
            <person name="Kinjo T."/>
            <person name="Motooka D."/>
            <person name="Nabeya D."/>
            <person name="Jung N."/>
            <person name="Uechi K."/>
            <person name="Horii T."/>
            <person name="Iida T."/>
            <person name="Fujita J."/>
            <person name="Nakamura S."/>
        </authorList>
    </citation>
    <scope>NUCLEOTIDE SEQUENCE [LARGE SCALE GENOMIC DNA]</scope>
    <source>
        <strain evidence="10 11">JCM 12603</strain>
    </source>
</reference>
<name>A0A6N4VEI1_9MYCO</name>
<dbReference type="PANTHER" id="PTHR21039:SF0">
    <property type="entry name" value="HISTIDINOL-PHOSPHATASE"/>
    <property type="match status" value="1"/>
</dbReference>
<evidence type="ECO:0000256" key="8">
    <source>
        <dbReference type="RuleBase" id="RU366003"/>
    </source>
</evidence>
<keyword evidence="11" id="KW-1185">Reference proteome</keyword>
<dbReference type="Gene3D" id="3.20.20.140">
    <property type="entry name" value="Metal-dependent hydrolases"/>
    <property type="match status" value="1"/>
</dbReference>
<evidence type="ECO:0000256" key="7">
    <source>
        <dbReference type="ARBA" id="ARBA00049158"/>
    </source>
</evidence>
<feature type="domain" description="PHP" evidence="9">
    <location>
        <begin position="5"/>
        <end position="216"/>
    </location>
</feature>
<comment type="catalytic activity">
    <reaction evidence="7 8">
        <text>L-histidinol phosphate + H2O = L-histidinol + phosphate</text>
        <dbReference type="Rhea" id="RHEA:14465"/>
        <dbReference type="ChEBI" id="CHEBI:15377"/>
        <dbReference type="ChEBI" id="CHEBI:43474"/>
        <dbReference type="ChEBI" id="CHEBI:57699"/>
        <dbReference type="ChEBI" id="CHEBI:57980"/>
        <dbReference type="EC" id="3.1.3.15"/>
    </reaction>
</comment>
<evidence type="ECO:0000256" key="4">
    <source>
        <dbReference type="ARBA" id="ARBA00022605"/>
    </source>
</evidence>
<evidence type="ECO:0000256" key="1">
    <source>
        <dbReference type="ARBA" id="ARBA00004970"/>
    </source>
</evidence>
<dbReference type="EC" id="3.1.3.15" evidence="3 8"/>
<dbReference type="SUPFAM" id="SSF89550">
    <property type="entry name" value="PHP domain-like"/>
    <property type="match status" value="1"/>
</dbReference>